<protein>
    <submittedName>
        <fullName evidence="1">Uncharacterized protein</fullName>
    </submittedName>
</protein>
<reference evidence="1 2" key="1">
    <citation type="submission" date="2023-02" db="EMBL/GenBank/DDBJ databases">
        <title>LHISI_Scaffold_Assembly.</title>
        <authorList>
            <person name="Stuart O.P."/>
            <person name="Cleave R."/>
            <person name="Magrath M.J.L."/>
            <person name="Mikheyev A.S."/>
        </authorList>
    </citation>
    <scope>NUCLEOTIDE SEQUENCE [LARGE SCALE GENOMIC DNA]</scope>
    <source>
        <strain evidence="1">Daus_M_001</strain>
        <tissue evidence="1">Leg muscle</tissue>
    </source>
</reference>
<evidence type="ECO:0000313" key="1">
    <source>
        <dbReference type="EMBL" id="KAJ8888600.1"/>
    </source>
</evidence>
<dbReference type="Proteomes" id="UP001159363">
    <property type="component" value="Chromosome 3"/>
</dbReference>
<name>A0ABQ9HW46_9NEOP</name>
<dbReference type="EMBL" id="JARBHB010000003">
    <property type="protein sequence ID" value="KAJ8888600.1"/>
    <property type="molecule type" value="Genomic_DNA"/>
</dbReference>
<gene>
    <name evidence="1" type="ORF">PR048_008092</name>
</gene>
<accession>A0ABQ9HW46</accession>
<organism evidence="1 2">
    <name type="scientific">Dryococelus australis</name>
    <dbReference type="NCBI Taxonomy" id="614101"/>
    <lineage>
        <taxon>Eukaryota</taxon>
        <taxon>Metazoa</taxon>
        <taxon>Ecdysozoa</taxon>
        <taxon>Arthropoda</taxon>
        <taxon>Hexapoda</taxon>
        <taxon>Insecta</taxon>
        <taxon>Pterygota</taxon>
        <taxon>Neoptera</taxon>
        <taxon>Polyneoptera</taxon>
        <taxon>Phasmatodea</taxon>
        <taxon>Verophasmatodea</taxon>
        <taxon>Anareolatae</taxon>
        <taxon>Phasmatidae</taxon>
        <taxon>Eurycanthinae</taxon>
        <taxon>Dryococelus</taxon>
    </lineage>
</organism>
<comment type="caution">
    <text evidence="1">The sequence shown here is derived from an EMBL/GenBank/DDBJ whole genome shotgun (WGS) entry which is preliminary data.</text>
</comment>
<keyword evidence="2" id="KW-1185">Reference proteome</keyword>
<evidence type="ECO:0000313" key="2">
    <source>
        <dbReference type="Proteomes" id="UP001159363"/>
    </source>
</evidence>
<proteinExistence type="predicted"/>
<sequence length="88" mass="10033">METASKFVMENPDSLNVEKNVGALDERFLNAHVRNGQEVYQLAHQQSEEQRRTLKRNNISVPSTSGFSPEIVHPFSKALKRMNTFADD</sequence>